<evidence type="ECO:0000313" key="5">
    <source>
        <dbReference type="EMBL" id="KAL0914356.1"/>
    </source>
</evidence>
<dbReference type="Gene3D" id="3.40.50.970">
    <property type="match status" value="1"/>
</dbReference>
<dbReference type="Proteomes" id="UP001552299">
    <property type="component" value="Unassembled WGS sequence"/>
</dbReference>
<evidence type="ECO:0000313" key="6">
    <source>
        <dbReference type="Proteomes" id="UP001552299"/>
    </source>
</evidence>
<keyword evidence="2" id="KW-0560">Oxidoreductase</keyword>
<accession>A0ABD0UNX9</accession>
<gene>
    <name evidence="5" type="ORF">M5K25_014700</name>
</gene>
<evidence type="ECO:0000256" key="2">
    <source>
        <dbReference type="ARBA" id="ARBA00023002"/>
    </source>
</evidence>
<dbReference type="EMBL" id="JANQDX010000012">
    <property type="protein sequence ID" value="KAL0914356.1"/>
    <property type="molecule type" value="Genomic_DNA"/>
</dbReference>
<comment type="catalytic activity">
    <reaction evidence="3">
        <text>N(6)-[(R)-lipoyl]-L-lysyl-[protein] + 3-methyl-2-oxobutanoate + H(+) = N(6)-[(R)-S(8)-2-methylpropanoyldihydrolipoyl]-L-lysyl-[protein] + CO2</text>
        <dbReference type="Rhea" id="RHEA:13457"/>
        <dbReference type="Rhea" id="RHEA-COMP:10474"/>
        <dbReference type="Rhea" id="RHEA-COMP:10497"/>
        <dbReference type="ChEBI" id="CHEBI:11851"/>
        <dbReference type="ChEBI" id="CHEBI:15378"/>
        <dbReference type="ChEBI" id="CHEBI:16526"/>
        <dbReference type="ChEBI" id="CHEBI:83099"/>
        <dbReference type="ChEBI" id="CHEBI:83142"/>
        <dbReference type="EC" id="1.2.4.4"/>
    </reaction>
    <physiologicalReaction direction="left-to-right" evidence="3">
        <dbReference type="Rhea" id="RHEA:13458"/>
    </physiologicalReaction>
</comment>
<dbReference type="SUPFAM" id="SSF52518">
    <property type="entry name" value="Thiamin diphosphate-binding fold (THDP-binding)"/>
    <property type="match status" value="1"/>
</dbReference>
<sequence length="132" mass="14375">MAMVLRREIRRGLVAATRSLSTSFEVEKSTAEGKPINLFSAINQALHIALETDPRAYVFGEDVGFGGVFRCTTGLADRFGRNRVFNTPLCEQGIAGFAIGLAAMGNRAIAEIQFADYIYPAFDQACIPLNKP</sequence>
<dbReference type="InterPro" id="IPR029061">
    <property type="entry name" value="THDP-binding"/>
</dbReference>
<dbReference type="GO" id="GO:0003863">
    <property type="term" value="F:branched-chain 2-oxo acid dehydrogenase activity"/>
    <property type="evidence" value="ECO:0007669"/>
    <property type="project" value="UniProtKB-EC"/>
</dbReference>
<dbReference type="Pfam" id="PF02779">
    <property type="entry name" value="Transket_pyr"/>
    <property type="match status" value="1"/>
</dbReference>
<proteinExistence type="predicted"/>
<comment type="cofactor">
    <cofactor evidence="1">
        <name>thiamine diphosphate</name>
        <dbReference type="ChEBI" id="CHEBI:58937"/>
    </cofactor>
</comment>
<evidence type="ECO:0000256" key="3">
    <source>
        <dbReference type="ARBA" id="ARBA00051764"/>
    </source>
</evidence>
<name>A0ABD0UNX9_DENTH</name>
<keyword evidence="6" id="KW-1185">Reference proteome</keyword>
<organism evidence="5 6">
    <name type="scientific">Dendrobium thyrsiflorum</name>
    <name type="common">Pinecone-like raceme dendrobium</name>
    <name type="synonym">Orchid</name>
    <dbReference type="NCBI Taxonomy" id="117978"/>
    <lineage>
        <taxon>Eukaryota</taxon>
        <taxon>Viridiplantae</taxon>
        <taxon>Streptophyta</taxon>
        <taxon>Embryophyta</taxon>
        <taxon>Tracheophyta</taxon>
        <taxon>Spermatophyta</taxon>
        <taxon>Magnoliopsida</taxon>
        <taxon>Liliopsida</taxon>
        <taxon>Asparagales</taxon>
        <taxon>Orchidaceae</taxon>
        <taxon>Epidendroideae</taxon>
        <taxon>Malaxideae</taxon>
        <taxon>Dendrobiinae</taxon>
        <taxon>Dendrobium</taxon>
    </lineage>
</organism>
<protein>
    <recommendedName>
        <fullName evidence="4">Transketolase-like pyrimidine-binding domain-containing protein</fullName>
    </recommendedName>
</protein>
<reference evidence="5 6" key="1">
    <citation type="journal article" date="2024" name="Plant Biotechnol. J.">
        <title>Dendrobium thyrsiflorum genome and its molecular insights into genes involved in important horticultural traits.</title>
        <authorList>
            <person name="Chen B."/>
            <person name="Wang J.Y."/>
            <person name="Zheng P.J."/>
            <person name="Li K.L."/>
            <person name="Liang Y.M."/>
            <person name="Chen X.F."/>
            <person name="Zhang C."/>
            <person name="Zhao X."/>
            <person name="He X."/>
            <person name="Zhang G.Q."/>
            <person name="Liu Z.J."/>
            <person name="Xu Q."/>
        </authorList>
    </citation>
    <scope>NUCLEOTIDE SEQUENCE [LARGE SCALE GENOMIC DNA]</scope>
    <source>
        <strain evidence="5">GZMU011</strain>
    </source>
</reference>
<dbReference type="AlphaFoldDB" id="A0ABD0UNX9"/>
<dbReference type="PANTHER" id="PTHR42980:SF1">
    <property type="entry name" value="2-OXOISOVALERATE DEHYDROGENASE SUBUNIT BETA, MITOCHONDRIAL"/>
    <property type="match status" value="1"/>
</dbReference>
<dbReference type="InterPro" id="IPR005475">
    <property type="entry name" value="Transketolase-like_Pyr-bd"/>
</dbReference>
<evidence type="ECO:0000259" key="4">
    <source>
        <dbReference type="Pfam" id="PF02779"/>
    </source>
</evidence>
<dbReference type="PANTHER" id="PTHR42980">
    <property type="entry name" value="2-OXOISOVALERATE DEHYDROGENASE SUBUNIT BETA-RELATED"/>
    <property type="match status" value="1"/>
</dbReference>
<evidence type="ECO:0000256" key="1">
    <source>
        <dbReference type="ARBA" id="ARBA00001964"/>
    </source>
</evidence>
<feature type="domain" description="Transketolase-like pyrimidine-binding" evidence="4">
    <location>
        <begin position="35"/>
        <end position="124"/>
    </location>
</feature>
<comment type="caution">
    <text evidence="5">The sequence shown here is derived from an EMBL/GenBank/DDBJ whole genome shotgun (WGS) entry which is preliminary data.</text>
</comment>